<keyword evidence="1" id="KW-0812">Transmembrane</keyword>
<evidence type="ECO:0000313" key="2">
    <source>
        <dbReference type="EMBL" id="BBA10157.1"/>
    </source>
</evidence>
<organism evidence="2">
    <name type="scientific">Reinia variegata</name>
    <dbReference type="NCBI Taxonomy" id="1885843"/>
    <lineage>
        <taxon>Eukaryota</taxon>
        <taxon>Metazoa</taxon>
        <taxon>Spiralia</taxon>
        <taxon>Lophotrochozoa</taxon>
        <taxon>Mollusca</taxon>
        <taxon>Gastropoda</taxon>
        <taxon>Heterobranchia</taxon>
        <taxon>Euthyneura</taxon>
        <taxon>Panpulmonata</taxon>
        <taxon>Eupulmonata</taxon>
        <taxon>Stylommatophora</taxon>
        <taxon>Helicina</taxon>
        <taxon>Clausilioidea</taxon>
        <taxon>Clausiliidae</taxon>
        <taxon>Phaedusinae</taxon>
        <taxon>Reinia</taxon>
    </lineage>
</organism>
<name>A0A347Z688_9EUPU</name>
<evidence type="ECO:0000256" key="1">
    <source>
        <dbReference type="SAM" id="Phobius"/>
    </source>
</evidence>
<dbReference type="EMBL" id="LC171927">
    <property type="protein sequence ID" value="BBA10157.1"/>
    <property type="molecule type" value="Genomic_DNA"/>
</dbReference>
<keyword evidence="1" id="KW-1133">Transmembrane helix</keyword>
<reference evidence="2" key="1">
    <citation type="journal article" date="2017" name="Zool. J. Linn. Soc.">
        <title>Molecular phylogeny, frequent parallel evolution and new system of Japanese clausiliid land snails (Gastropoda: Stylommatophora).</title>
        <authorList>
            <person name="Motochin R."/>
            <person name="Wang M."/>
            <person name="Ueshima R."/>
        </authorList>
    </citation>
    <scope>NUCLEOTIDE SEQUENCE</scope>
    <source>
        <strain evidence="2">AG071</strain>
        <tissue evidence="2">Muscle</tissue>
    </source>
</reference>
<geneLocation type="mitochondrion" evidence="2"/>
<gene>
    <name evidence="2" type="primary">ND4L</name>
</gene>
<keyword evidence="2" id="KW-0496">Mitochondrion</keyword>
<proteinExistence type="predicted"/>
<keyword evidence="1" id="KW-0472">Membrane</keyword>
<feature type="transmembrane region" description="Helical" evidence="1">
    <location>
        <begin position="6"/>
        <end position="22"/>
    </location>
</feature>
<protein>
    <submittedName>
        <fullName evidence="2">NADH dehydrogenase subunit 4L</fullName>
    </submittedName>
</protein>
<accession>A0A347Z688</accession>
<feature type="transmembrane region" description="Helical" evidence="1">
    <location>
        <begin position="56"/>
        <end position="79"/>
    </location>
</feature>
<feature type="transmembrane region" description="Helical" evidence="1">
    <location>
        <begin position="29"/>
        <end position="50"/>
    </location>
</feature>
<dbReference type="AlphaFoldDB" id="A0A347Z688"/>
<dbReference type="Gene3D" id="1.10.287.3510">
    <property type="match status" value="1"/>
</dbReference>
<sequence length="95" mass="10505">MFWYNMMSLVMVLLVLHLYFIHNYFMSALLVLEATVILALIFSMVTITQIHSSSGGFLLVLTFGVGEAALGLSLLLTLIKSKGNDLISISSSQKY</sequence>